<feature type="compositionally biased region" description="Basic residues" evidence="1">
    <location>
        <begin position="8"/>
        <end position="21"/>
    </location>
</feature>
<gene>
    <name evidence="2" type="ORF">JOD17_001949</name>
</gene>
<dbReference type="Proteomes" id="UP000741863">
    <property type="component" value="Unassembled WGS sequence"/>
</dbReference>
<dbReference type="EMBL" id="JAFBEC010000005">
    <property type="protein sequence ID" value="MBM7632855.1"/>
    <property type="molecule type" value="Genomic_DNA"/>
</dbReference>
<comment type="caution">
    <text evidence="2">The sequence shown here is derived from an EMBL/GenBank/DDBJ whole genome shotgun (WGS) entry which is preliminary data.</text>
</comment>
<accession>A0ABS2PBQ8</accession>
<evidence type="ECO:0000313" key="2">
    <source>
        <dbReference type="EMBL" id="MBM7632855.1"/>
    </source>
</evidence>
<reference evidence="2 3" key="1">
    <citation type="submission" date="2021-01" db="EMBL/GenBank/DDBJ databases">
        <title>Genomic Encyclopedia of Type Strains, Phase IV (KMG-IV): sequencing the most valuable type-strain genomes for metagenomic binning, comparative biology and taxonomic classification.</title>
        <authorList>
            <person name="Goeker M."/>
        </authorList>
    </citation>
    <scope>NUCLEOTIDE SEQUENCE [LARGE SCALE GENOMIC DNA]</scope>
    <source>
        <strain evidence="2 3">DSM 25540</strain>
    </source>
</reference>
<proteinExistence type="predicted"/>
<name>A0ABS2PBQ8_9BACL</name>
<dbReference type="RefSeq" id="WP_042358669.1">
    <property type="nucleotide sequence ID" value="NZ_JAFBEC010000005.1"/>
</dbReference>
<organism evidence="2 3">
    <name type="scientific">Geomicrobium sediminis</name>
    <dbReference type="NCBI Taxonomy" id="1347788"/>
    <lineage>
        <taxon>Bacteria</taxon>
        <taxon>Bacillati</taxon>
        <taxon>Bacillota</taxon>
        <taxon>Bacilli</taxon>
        <taxon>Bacillales</taxon>
        <taxon>Geomicrobium</taxon>
    </lineage>
</organism>
<feature type="region of interest" description="Disordered" evidence="1">
    <location>
        <begin position="1"/>
        <end position="22"/>
    </location>
</feature>
<protein>
    <submittedName>
        <fullName evidence="2">Uncharacterized protein</fullName>
    </submittedName>
</protein>
<sequence>MQSEVATKARRLSPTQRKRRREAILAKYRDPQSMDSSETVEQRISRLHLGKEIADKYIK</sequence>
<evidence type="ECO:0000313" key="3">
    <source>
        <dbReference type="Proteomes" id="UP000741863"/>
    </source>
</evidence>
<keyword evidence="3" id="KW-1185">Reference proteome</keyword>
<evidence type="ECO:0000256" key="1">
    <source>
        <dbReference type="SAM" id="MobiDB-lite"/>
    </source>
</evidence>